<dbReference type="Gene3D" id="1.10.287.130">
    <property type="match status" value="1"/>
</dbReference>
<name>A0A856MSH1_9CYAN</name>
<dbReference type="Pfam" id="PF00512">
    <property type="entry name" value="HisKA"/>
    <property type="match status" value="1"/>
</dbReference>
<dbReference type="PANTHER" id="PTHR43711:SF1">
    <property type="entry name" value="HISTIDINE KINASE 1"/>
    <property type="match status" value="1"/>
</dbReference>
<evidence type="ECO:0000256" key="5">
    <source>
        <dbReference type="ARBA" id="ARBA00022777"/>
    </source>
</evidence>
<keyword evidence="11" id="KW-1185">Reference proteome</keyword>
<protein>
    <recommendedName>
        <fullName evidence="2">histidine kinase</fullName>
        <ecNumber evidence="2">2.7.13.3</ecNumber>
    </recommendedName>
</protein>
<dbReference type="Gene3D" id="3.30.565.10">
    <property type="entry name" value="Histidine kinase-like ATPase, C-terminal domain"/>
    <property type="match status" value="1"/>
</dbReference>
<dbReference type="InterPro" id="IPR036890">
    <property type="entry name" value="HATPase_C_sf"/>
</dbReference>
<dbReference type="InterPro" id="IPR036097">
    <property type="entry name" value="HisK_dim/P_sf"/>
</dbReference>
<accession>A0A856MSH1</accession>
<evidence type="ECO:0000256" key="3">
    <source>
        <dbReference type="ARBA" id="ARBA00022553"/>
    </source>
</evidence>
<dbReference type="InterPro" id="IPR050736">
    <property type="entry name" value="Sensor_HK_Regulatory"/>
</dbReference>
<dbReference type="SMART" id="SM00387">
    <property type="entry name" value="HATPase_c"/>
    <property type="match status" value="1"/>
</dbReference>
<dbReference type="CDD" id="cd00082">
    <property type="entry name" value="HisKA"/>
    <property type="match status" value="1"/>
</dbReference>
<evidence type="ECO:0000256" key="8">
    <source>
        <dbReference type="SAM" id="Phobius"/>
    </source>
</evidence>
<evidence type="ECO:0000256" key="4">
    <source>
        <dbReference type="ARBA" id="ARBA00022679"/>
    </source>
</evidence>
<dbReference type="InterPro" id="IPR003661">
    <property type="entry name" value="HisK_dim/P_dom"/>
</dbReference>
<dbReference type="PANTHER" id="PTHR43711">
    <property type="entry name" value="TWO-COMPONENT HISTIDINE KINASE"/>
    <property type="match status" value="1"/>
</dbReference>
<dbReference type="GO" id="GO:0000155">
    <property type="term" value="F:phosphorelay sensor kinase activity"/>
    <property type="evidence" value="ECO:0007669"/>
    <property type="project" value="InterPro"/>
</dbReference>
<dbReference type="InterPro" id="IPR004358">
    <property type="entry name" value="Sig_transdc_His_kin-like_C"/>
</dbReference>
<dbReference type="CDD" id="cd00075">
    <property type="entry name" value="HATPase"/>
    <property type="match status" value="1"/>
</dbReference>
<keyword evidence="8" id="KW-1133">Transmembrane helix</keyword>
<gene>
    <name evidence="10" type="ORF">DP114_33285</name>
</gene>
<dbReference type="FunFam" id="3.30.565.10:FF:000006">
    <property type="entry name" value="Sensor histidine kinase WalK"/>
    <property type="match status" value="1"/>
</dbReference>
<evidence type="ECO:0000256" key="6">
    <source>
        <dbReference type="ARBA" id="ARBA00023012"/>
    </source>
</evidence>
<dbReference type="InterPro" id="IPR041610">
    <property type="entry name" value="ArlS_N"/>
</dbReference>
<evidence type="ECO:0000259" key="9">
    <source>
        <dbReference type="PROSITE" id="PS50109"/>
    </source>
</evidence>
<organism evidence="10 11">
    <name type="scientific">Brasilonema sennae CENA114</name>
    <dbReference type="NCBI Taxonomy" id="415709"/>
    <lineage>
        <taxon>Bacteria</taxon>
        <taxon>Bacillati</taxon>
        <taxon>Cyanobacteriota</taxon>
        <taxon>Cyanophyceae</taxon>
        <taxon>Nostocales</taxon>
        <taxon>Scytonemataceae</taxon>
        <taxon>Brasilonema</taxon>
        <taxon>Bromeliae group (in: Brasilonema)</taxon>
    </lineage>
</organism>
<proteinExistence type="predicted"/>
<dbReference type="Pfam" id="PF02518">
    <property type="entry name" value="HATPase_c"/>
    <property type="match status" value="1"/>
</dbReference>
<evidence type="ECO:0000313" key="10">
    <source>
        <dbReference type="EMBL" id="QDL12631.1"/>
    </source>
</evidence>
<dbReference type="EC" id="2.7.13.3" evidence="2"/>
<dbReference type="Proteomes" id="UP000503129">
    <property type="component" value="Plasmid pBOCT1"/>
</dbReference>
<evidence type="ECO:0000313" key="11">
    <source>
        <dbReference type="Proteomes" id="UP000503129"/>
    </source>
</evidence>
<dbReference type="PROSITE" id="PS50109">
    <property type="entry name" value="HIS_KIN"/>
    <property type="match status" value="1"/>
</dbReference>
<geneLocation type="plasmid" evidence="11">
    <name>pboct1</name>
</geneLocation>
<comment type="function">
    <text evidence="7">Photoreceptor which exists in two forms that are reversibly interconvertible by light: the R form that absorbs maximally in the red region of the spectrum and the FR form that absorbs maximally in the far-red region.</text>
</comment>
<keyword evidence="3" id="KW-0597">Phosphoprotein</keyword>
<reference evidence="10 11" key="1">
    <citation type="submission" date="2018-06" db="EMBL/GenBank/DDBJ databases">
        <title>Comparative genomics of Brasilonema spp. strains.</title>
        <authorList>
            <person name="Alvarenga D.O."/>
            <person name="Fiore M.F."/>
            <person name="Varani A.M."/>
        </authorList>
    </citation>
    <scope>NUCLEOTIDE SEQUENCE [LARGE SCALE GENOMIC DNA]</scope>
    <source>
        <strain evidence="10 11">CENA114</strain>
        <plasmid evidence="11">pboct1</plasmid>
    </source>
</reference>
<keyword evidence="10" id="KW-0614">Plasmid</keyword>
<evidence type="ECO:0000256" key="1">
    <source>
        <dbReference type="ARBA" id="ARBA00000085"/>
    </source>
</evidence>
<keyword evidence="4" id="KW-0808">Transferase</keyword>
<feature type="domain" description="Histidine kinase" evidence="9">
    <location>
        <begin position="195"/>
        <end position="410"/>
    </location>
</feature>
<dbReference type="InterPro" id="IPR005467">
    <property type="entry name" value="His_kinase_dom"/>
</dbReference>
<keyword evidence="8" id="KW-0812">Transmembrane</keyword>
<sequence length="410" mass="45128">MFQKIRYRLLLSYLVVFASLLGIFALAVRVAFTRSLTQQTTDKLIAIGQGAAANAEFEKDHLTVESDFRPQDLITRHQALQWFDTQGNLIAQQGQTVLTLPLLPSKMVQVQSGKVPIQAVTIPIIGSDNSQLVGYVRVSQSLEEFEETLEKLDWGLGGGIIMTLILSGVGGILLTRQAMQPIEESFQKLKQFTADASHELRSPLMAIKINADFALLYPEEIGPKDVDKFQAIASATNQMTRLTEDLLLLARTDKVPNRDWETVNLTSILDNLIQLYKPQAQAKQINLTSQLSGNLHLMGDSVQLTRLFTNLIENALYYTPSSGVVEIKTNRVGSQLYVNVQDTGVGIAPEHIDKVFERFWRADQSRSYWGGGSGLGLAIAQAIAQNHGGLITVTSQLGVGSCFTVRLPAS</sequence>
<dbReference type="EMBL" id="CP030119">
    <property type="protein sequence ID" value="QDL12631.1"/>
    <property type="molecule type" value="Genomic_DNA"/>
</dbReference>
<evidence type="ECO:0000256" key="7">
    <source>
        <dbReference type="ARBA" id="ARBA00055745"/>
    </source>
</evidence>
<dbReference type="KEGG" id="bsen:DP114_33285"/>
<keyword evidence="5 10" id="KW-0418">Kinase</keyword>
<dbReference type="SUPFAM" id="SSF55874">
    <property type="entry name" value="ATPase domain of HSP90 chaperone/DNA topoisomerase II/histidine kinase"/>
    <property type="match status" value="1"/>
</dbReference>
<evidence type="ECO:0000256" key="2">
    <source>
        <dbReference type="ARBA" id="ARBA00012438"/>
    </source>
</evidence>
<feature type="transmembrane region" description="Helical" evidence="8">
    <location>
        <begin position="12"/>
        <end position="32"/>
    </location>
</feature>
<dbReference type="PRINTS" id="PR00344">
    <property type="entry name" value="BCTRLSENSOR"/>
</dbReference>
<dbReference type="SUPFAM" id="SSF47384">
    <property type="entry name" value="Homodimeric domain of signal transducing histidine kinase"/>
    <property type="match status" value="1"/>
</dbReference>
<keyword evidence="8" id="KW-0472">Membrane</keyword>
<dbReference type="InterPro" id="IPR003594">
    <property type="entry name" value="HATPase_dom"/>
</dbReference>
<dbReference type="RefSeq" id="WP_171978384.1">
    <property type="nucleotide sequence ID" value="NZ_CAWOXK010000002.1"/>
</dbReference>
<dbReference type="AlphaFoldDB" id="A0A856MSH1"/>
<dbReference type="Pfam" id="PF18719">
    <property type="entry name" value="ArlS_N"/>
    <property type="match status" value="1"/>
</dbReference>
<dbReference type="SMART" id="SM00388">
    <property type="entry name" value="HisKA"/>
    <property type="match status" value="1"/>
</dbReference>
<keyword evidence="6" id="KW-0902">Two-component regulatory system</keyword>
<comment type="catalytic activity">
    <reaction evidence="1">
        <text>ATP + protein L-histidine = ADP + protein N-phospho-L-histidine.</text>
        <dbReference type="EC" id="2.7.13.3"/>
    </reaction>
</comment>